<dbReference type="PANTHER" id="PTHR44858:SF1">
    <property type="entry name" value="UDP-N-ACETYLGLUCOSAMINE--PEPTIDE N-ACETYLGLUCOSAMINYLTRANSFERASE SPINDLY-RELATED"/>
    <property type="match status" value="1"/>
</dbReference>
<dbReference type="InterPro" id="IPR001845">
    <property type="entry name" value="HTH_ArsR_DNA-bd_dom"/>
</dbReference>
<evidence type="ECO:0000256" key="3">
    <source>
        <dbReference type="PROSITE-ProRule" id="PRU00339"/>
    </source>
</evidence>
<dbReference type="AlphaFoldDB" id="A0A7W8DN56"/>
<dbReference type="Gene3D" id="1.10.10.10">
    <property type="entry name" value="Winged helix-like DNA-binding domain superfamily/Winged helix DNA-binding domain"/>
    <property type="match status" value="1"/>
</dbReference>
<dbReference type="PROSITE" id="PS50987">
    <property type="entry name" value="HTH_ARSR_2"/>
    <property type="match status" value="1"/>
</dbReference>
<dbReference type="Pfam" id="PF12802">
    <property type="entry name" value="MarR_2"/>
    <property type="match status" value="1"/>
</dbReference>
<dbReference type="Proteomes" id="UP000590740">
    <property type="component" value="Unassembled WGS sequence"/>
</dbReference>
<feature type="repeat" description="TPR" evidence="3">
    <location>
        <begin position="499"/>
        <end position="532"/>
    </location>
</feature>
<evidence type="ECO:0000256" key="2">
    <source>
        <dbReference type="ARBA" id="ARBA00022803"/>
    </source>
</evidence>
<comment type="caution">
    <text evidence="5">The sequence shown here is derived from an EMBL/GenBank/DDBJ whole genome shotgun (WGS) entry which is preliminary data.</text>
</comment>
<dbReference type="InterPro" id="IPR000835">
    <property type="entry name" value="HTH_MarR-typ"/>
</dbReference>
<dbReference type="CDD" id="cd00090">
    <property type="entry name" value="HTH_ARSR"/>
    <property type="match status" value="1"/>
</dbReference>
<dbReference type="Gene3D" id="1.25.40.10">
    <property type="entry name" value="Tetratricopeptide repeat domain"/>
    <property type="match status" value="3"/>
</dbReference>
<evidence type="ECO:0000313" key="6">
    <source>
        <dbReference type="Proteomes" id="UP000590740"/>
    </source>
</evidence>
<protein>
    <submittedName>
        <fullName evidence="5">Tetratricopeptide (TPR) repeat protein</fullName>
    </submittedName>
</protein>
<dbReference type="PROSITE" id="PS50005">
    <property type="entry name" value="TPR"/>
    <property type="match status" value="1"/>
</dbReference>
<dbReference type="SUPFAM" id="SSF48452">
    <property type="entry name" value="TPR-like"/>
    <property type="match status" value="3"/>
</dbReference>
<keyword evidence="6" id="KW-1185">Reference proteome</keyword>
<evidence type="ECO:0000256" key="1">
    <source>
        <dbReference type="ARBA" id="ARBA00022737"/>
    </source>
</evidence>
<dbReference type="InterPro" id="IPR011990">
    <property type="entry name" value="TPR-like_helical_dom_sf"/>
</dbReference>
<name>A0A7W8DN56_9BACT</name>
<sequence length="892" mass="99570">MSTSPPVIPSSSIEPGTLWVFTPSRTDPAHLESILVQRQGLLQDAVDRVVDSATTGSKHYQLFVGPRGCGKSHLVSLIVSRLGKDERVHDRLRIAWLNEDETSTTLLDLLLKIHAALEARYPAEFQEAQLAEAYELKPAQALDFVSARLLAALGSHTLLVVTENLDALLTSLGDSGQKQLRAFIQENACVCFVATAQRLVDAMTHRDNPFHGFFHTEHLKPLNVSEATELLKNIATLHGKQDVVEFLSTSRGRSRVQALHHLSGGNHRIYIVLSQFITRETMDSLLVPFMKMVDELTPYYQERLRWLPAQQRKIIEHLCRAEGTVPVKEIAKRLFATPQTISSQLQDLREMGYVTANQRGRESLYEISEPLMRICVEVKETSNHEPLRLLVDFLRVWYDDKDLDERLGAADSASESRAYFEAAISKNKKEGNLRVKLLLANLGIKELEKMTDEMRAKVTANLPESSLVAFKCLTDGDEQGCLECLAEAISEAGTPELRARMLTARGVVFKQVGKNAEALRDFEAAIDIQKVEMKELATAHMERGLIKAHNGHLAEAINDYTFAITHADASSNLKCMTLFNRGCAYTALRDLKRAIMDYTEVINHKEASIEQVTKSLCQRGLNYFNLKYFHKAIADFTLVLKKSKSNKALNISTLSMRGVVHANMGKYQNAIDDFTAVINSDDADKDEIARAKHNRGIAYFSLKNLKKAFIDFDNIVENLDYSVETRADTYLVLATVHLSEGQKKQAFKMLEQGLALNSTCSSVCREYVYDLIGVVFSVGLNPTGRKDTISLLLELFDKHQTLPFLGEAVVQHMGRVFQEGAPFPSTDNLEGWAAAWEKAGESVPDFRLSLRLLRTIVNFVKAGGQDRTILLDLAAPERAIVEQALGLSAEPG</sequence>
<dbReference type="InterPro" id="IPR036390">
    <property type="entry name" value="WH_DNA-bd_sf"/>
</dbReference>
<keyword evidence="2 3" id="KW-0802">TPR repeat</keyword>
<keyword evidence="1" id="KW-0677">Repeat</keyword>
<dbReference type="Gene3D" id="3.40.50.300">
    <property type="entry name" value="P-loop containing nucleotide triphosphate hydrolases"/>
    <property type="match status" value="1"/>
</dbReference>
<proteinExistence type="predicted"/>
<dbReference type="InterPro" id="IPR019734">
    <property type="entry name" value="TPR_rpt"/>
</dbReference>
<gene>
    <name evidence="5" type="ORF">HNQ65_005154</name>
</gene>
<dbReference type="PANTHER" id="PTHR44858">
    <property type="entry name" value="TETRATRICOPEPTIDE REPEAT PROTEIN 6"/>
    <property type="match status" value="1"/>
</dbReference>
<dbReference type="GO" id="GO:0003700">
    <property type="term" value="F:DNA-binding transcription factor activity"/>
    <property type="evidence" value="ECO:0007669"/>
    <property type="project" value="InterPro"/>
</dbReference>
<dbReference type="SUPFAM" id="SSF46785">
    <property type="entry name" value="Winged helix' DNA-binding domain"/>
    <property type="match status" value="1"/>
</dbReference>
<reference evidence="5 6" key="1">
    <citation type="submission" date="2020-08" db="EMBL/GenBank/DDBJ databases">
        <title>Genomic Encyclopedia of Type Strains, Phase IV (KMG-IV): sequencing the most valuable type-strain genomes for metagenomic binning, comparative biology and taxonomic classification.</title>
        <authorList>
            <person name="Goeker M."/>
        </authorList>
    </citation>
    <scope>NUCLEOTIDE SEQUENCE [LARGE SCALE GENOMIC DNA]</scope>
    <source>
        <strain evidence="5 6">DSM 12252</strain>
    </source>
</reference>
<feature type="domain" description="HTH arsR-type" evidence="4">
    <location>
        <begin position="292"/>
        <end position="387"/>
    </location>
</feature>
<accession>A0A7W8DN56</accession>
<dbReference type="SUPFAM" id="SSF52540">
    <property type="entry name" value="P-loop containing nucleoside triphosphate hydrolases"/>
    <property type="match status" value="1"/>
</dbReference>
<evidence type="ECO:0000259" key="4">
    <source>
        <dbReference type="PROSITE" id="PS50987"/>
    </source>
</evidence>
<dbReference type="InterPro" id="IPR027417">
    <property type="entry name" value="P-loop_NTPase"/>
</dbReference>
<dbReference type="InterPro" id="IPR011991">
    <property type="entry name" value="ArsR-like_HTH"/>
</dbReference>
<dbReference type="RefSeq" id="WP_184344447.1">
    <property type="nucleotide sequence ID" value="NZ_JACHIG010000019.1"/>
</dbReference>
<evidence type="ECO:0000313" key="5">
    <source>
        <dbReference type="EMBL" id="MBB5035541.1"/>
    </source>
</evidence>
<dbReference type="InterPro" id="IPR050498">
    <property type="entry name" value="Ycf3"/>
</dbReference>
<dbReference type="EMBL" id="JACHIG010000019">
    <property type="protein sequence ID" value="MBB5035541.1"/>
    <property type="molecule type" value="Genomic_DNA"/>
</dbReference>
<dbReference type="InterPro" id="IPR036388">
    <property type="entry name" value="WH-like_DNA-bd_sf"/>
</dbReference>
<dbReference type="SMART" id="SM00418">
    <property type="entry name" value="HTH_ARSR"/>
    <property type="match status" value="1"/>
</dbReference>
<organism evidence="5 6">
    <name type="scientific">Prosthecobacter vanneervenii</name>
    <dbReference type="NCBI Taxonomy" id="48466"/>
    <lineage>
        <taxon>Bacteria</taxon>
        <taxon>Pseudomonadati</taxon>
        <taxon>Verrucomicrobiota</taxon>
        <taxon>Verrucomicrobiia</taxon>
        <taxon>Verrucomicrobiales</taxon>
        <taxon>Verrucomicrobiaceae</taxon>
        <taxon>Prosthecobacter</taxon>
    </lineage>
</organism>
<dbReference type="SMART" id="SM00028">
    <property type="entry name" value="TPR"/>
    <property type="match status" value="7"/>
</dbReference>